<evidence type="ECO:0000313" key="4">
    <source>
        <dbReference type="Proteomes" id="UP000076842"/>
    </source>
</evidence>
<evidence type="ECO:0000256" key="1">
    <source>
        <dbReference type="SAM" id="Coils"/>
    </source>
</evidence>
<dbReference type="InParanoid" id="A0A165DXP2"/>
<accession>A0A165DXP2</accession>
<evidence type="ECO:0000313" key="3">
    <source>
        <dbReference type="EMBL" id="KZT53753.1"/>
    </source>
</evidence>
<reference evidence="3 4" key="1">
    <citation type="journal article" date="2016" name="Mol. Biol. Evol.">
        <title>Comparative Genomics of Early-Diverging Mushroom-Forming Fungi Provides Insights into the Origins of Lignocellulose Decay Capabilities.</title>
        <authorList>
            <person name="Nagy L.G."/>
            <person name="Riley R."/>
            <person name="Tritt A."/>
            <person name="Adam C."/>
            <person name="Daum C."/>
            <person name="Floudas D."/>
            <person name="Sun H."/>
            <person name="Yadav J.S."/>
            <person name="Pangilinan J."/>
            <person name="Larsson K.H."/>
            <person name="Matsuura K."/>
            <person name="Barry K."/>
            <person name="Labutti K."/>
            <person name="Kuo R."/>
            <person name="Ohm R.A."/>
            <person name="Bhattacharya S.S."/>
            <person name="Shirouzu T."/>
            <person name="Yoshinaga Y."/>
            <person name="Martin F.M."/>
            <person name="Grigoriev I.V."/>
            <person name="Hibbett D.S."/>
        </authorList>
    </citation>
    <scope>NUCLEOTIDE SEQUENCE [LARGE SCALE GENOMIC DNA]</scope>
    <source>
        <strain evidence="3 4">HHB12733</strain>
    </source>
</reference>
<keyword evidence="4" id="KW-1185">Reference proteome</keyword>
<dbReference type="AlphaFoldDB" id="A0A165DXP2"/>
<name>A0A165DXP2_9BASI</name>
<organism evidence="3 4">
    <name type="scientific">Calocera cornea HHB12733</name>
    <dbReference type="NCBI Taxonomy" id="1353952"/>
    <lineage>
        <taxon>Eukaryota</taxon>
        <taxon>Fungi</taxon>
        <taxon>Dikarya</taxon>
        <taxon>Basidiomycota</taxon>
        <taxon>Agaricomycotina</taxon>
        <taxon>Dacrymycetes</taxon>
        <taxon>Dacrymycetales</taxon>
        <taxon>Dacrymycetaceae</taxon>
        <taxon>Calocera</taxon>
    </lineage>
</organism>
<proteinExistence type="predicted"/>
<keyword evidence="1" id="KW-0175">Coiled coil</keyword>
<sequence>MGREDGSRPAYTLRRKQDTSKDRDLVQADVEAAMPDIVKKALEVNCRLRDVRYPLVPSSYERLYSALANPLLQFYYYVELGDDLPGVLLDFVEAIVQLAQHIANHGTALSLHDGVLLRLDYLDVPGIWKEKYPVLGKWERKLPSLPSEICSSYGTLDLYRNLVLSWLKAEGSPPRLDLCEKYQAEDFIERADWIFQLAHYGASKLKVLEQTGFLRTTLLQYVLYSRDTIWRFDVPVDKTLLRKHWVEDADPRSIRWYIDAKCNIWYIEGIERREERHLDATKWIVMLQGHQRRLDKASPSEGHVRSAATYLALLFATFQEEVLENAMKELQDLVEQLMSRVAELLDDRVSASGKAQSDSHRELTERSIPENNPSFGDAAQGSHENQLNAAGRGDIQDQMDVDADCLLEAGHLPRMTDGWSGEVMFQMEDEDRPILNAGKSTEEHQDDSRDDDDHRSGSNNPSTEGSDDDGDVDDDDEDTALEEQSDSTHQTCPVLDDPRREFYLAYRTGRFDAFHLVKLKGPHRPKALPQWEPSMGNLGWHNFIPLPVKATEFCLVMAQMTGLCEIEWEDGYSIVMRKHILD</sequence>
<feature type="region of interest" description="Disordered" evidence="2">
    <location>
        <begin position="349"/>
        <end position="381"/>
    </location>
</feature>
<feature type="region of interest" description="Disordered" evidence="2">
    <location>
        <begin position="1"/>
        <end position="22"/>
    </location>
</feature>
<feature type="compositionally biased region" description="Basic and acidic residues" evidence="2">
    <location>
        <begin position="357"/>
        <end position="368"/>
    </location>
</feature>
<dbReference type="OrthoDB" id="10688324at2759"/>
<feature type="compositionally biased region" description="Acidic residues" evidence="2">
    <location>
        <begin position="465"/>
        <end position="485"/>
    </location>
</feature>
<feature type="compositionally biased region" description="Basic and acidic residues" evidence="2">
    <location>
        <begin position="440"/>
        <end position="456"/>
    </location>
</feature>
<dbReference type="Proteomes" id="UP000076842">
    <property type="component" value="Unassembled WGS sequence"/>
</dbReference>
<protein>
    <submittedName>
        <fullName evidence="3">Uncharacterized protein</fullName>
    </submittedName>
</protein>
<feature type="region of interest" description="Disordered" evidence="2">
    <location>
        <begin position="439"/>
        <end position="494"/>
    </location>
</feature>
<dbReference type="EMBL" id="KV424030">
    <property type="protein sequence ID" value="KZT53753.1"/>
    <property type="molecule type" value="Genomic_DNA"/>
</dbReference>
<gene>
    <name evidence="3" type="ORF">CALCODRAFT_511232</name>
</gene>
<feature type="coiled-coil region" evidence="1">
    <location>
        <begin position="316"/>
        <end position="347"/>
    </location>
</feature>
<evidence type="ECO:0000256" key="2">
    <source>
        <dbReference type="SAM" id="MobiDB-lite"/>
    </source>
</evidence>